<gene>
    <name evidence="3" type="ORF">LJ755_05685</name>
    <name evidence="4" type="ORF">MUK71_15230</name>
</gene>
<keyword evidence="2" id="KW-0812">Transmembrane</keyword>
<reference evidence="3" key="1">
    <citation type="submission" date="2021-10" db="EMBL/GenBank/DDBJ databases">
        <title>Novel species in genus Arthrobacter.</title>
        <authorList>
            <person name="Liu Y."/>
        </authorList>
    </citation>
    <scope>NUCLEOTIDE SEQUENCE</scope>
    <source>
        <strain evidence="3">Zg-Y462</strain>
        <strain evidence="5">zg-Y462</strain>
    </source>
</reference>
<dbReference type="EMBL" id="CP094984">
    <property type="protein sequence ID" value="UON91908.1"/>
    <property type="molecule type" value="Genomic_DNA"/>
</dbReference>
<dbReference type="AlphaFoldDB" id="A0A9X1M7C3"/>
<feature type="transmembrane region" description="Helical" evidence="2">
    <location>
        <begin position="46"/>
        <end position="66"/>
    </location>
</feature>
<organism evidence="3 6">
    <name type="scientific">Arthrobacter zhangbolii</name>
    <dbReference type="NCBI Taxonomy" id="2886936"/>
    <lineage>
        <taxon>Bacteria</taxon>
        <taxon>Bacillati</taxon>
        <taxon>Actinomycetota</taxon>
        <taxon>Actinomycetes</taxon>
        <taxon>Micrococcales</taxon>
        <taxon>Micrococcaceae</taxon>
        <taxon>Arthrobacter</taxon>
    </lineage>
</organism>
<name>A0A9X1M7C3_9MICC</name>
<keyword evidence="2" id="KW-0472">Membrane</keyword>
<accession>A0A9X1M7C3</accession>
<proteinExistence type="predicted"/>
<evidence type="ECO:0000313" key="4">
    <source>
        <dbReference type="EMBL" id="UON91908.1"/>
    </source>
</evidence>
<dbReference type="Proteomes" id="UP000829758">
    <property type="component" value="Chromosome"/>
</dbReference>
<feature type="transmembrane region" description="Helical" evidence="2">
    <location>
        <begin position="78"/>
        <end position="99"/>
    </location>
</feature>
<keyword evidence="2" id="KW-1133">Transmembrane helix</keyword>
<evidence type="ECO:0000313" key="6">
    <source>
        <dbReference type="Proteomes" id="UP001155145"/>
    </source>
</evidence>
<dbReference type="EMBL" id="JAJFZT010000003">
    <property type="protein sequence ID" value="MCC3272222.1"/>
    <property type="molecule type" value="Genomic_DNA"/>
</dbReference>
<evidence type="ECO:0000256" key="1">
    <source>
        <dbReference type="SAM" id="MobiDB-lite"/>
    </source>
</evidence>
<feature type="transmembrane region" description="Helical" evidence="2">
    <location>
        <begin position="111"/>
        <end position="130"/>
    </location>
</feature>
<keyword evidence="5" id="KW-1185">Reference proteome</keyword>
<protein>
    <submittedName>
        <fullName evidence="3">Uncharacterized protein</fullName>
    </submittedName>
</protein>
<evidence type="ECO:0000313" key="3">
    <source>
        <dbReference type="EMBL" id="MCC3272222.1"/>
    </source>
</evidence>
<dbReference type="RefSeq" id="WP_227928324.1">
    <property type="nucleotide sequence ID" value="NZ_CP094984.1"/>
</dbReference>
<sequence>MAKDDPQDLPGNRTDTRRTAAPAQPEQPGISGAPERPGRLGWSGGIALGLGITCFLLTLLPAFALFRLTLEIDGWTGAAVWMGPGWAAGLSLGIILLVVGARSGSPKMGAWGLLGMFLLWAAPWVLIALGQQA</sequence>
<dbReference type="Proteomes" id="UP001155145">
    <property type="component" value="Unassembled WGS sequence"/>
</dbReference>
<evidence type="ECO:0000313" key="5">
    <source>
        <dbReference type="Proteomes" id="UP000829758"/>
    </source>
</evidence>
<evidence type="ECO:0000256" key="2">
    <source>
        <dbReference type="SAM" id="Phobius"/>
    </source>
</evidence>
<feature type="region of interest" description="Disordered" evidence="1">
    <location>
        <begin position="1"/>
        <end position="37"/>
    </location>
</feature>